<dbReference type="Gene3D" id="1.20.1070.10">
    <property type="entry name" value="Rhodopsin 7-helix transmembrane proteins"/>
    <property type="match status" value="1"/>
</dbReference>
<dbReference type="InParanoid" id="A0A1Y2DM77"/>
<evidence type="ECO:0000313" key="7">
    <source>
        <dbReference type="EMBL" id="ORY60254.1"/>
    </source>
</evidence>
<dbReference type="EMBL" id="MCFJ01000012">
    <property type="protein sequence ID" value="ORY60254.1"/>
    <property type="molecule type" value="Genomic_DNA"/>
</dbReference>
<feature type="transmembrane region" description="Helical" evidence="6">
    <location>
        <begin position="280"/>
        <end position="300"/>
    </location>
</feature>
<organism evidence="7 8">
    <name type="scientific">Pseudomassariella vexata</name>
    <dbReference type="NCBI Taxonomy" id="1141098"/>
    <lineage>
        <taxon>Eukaryota</taxon>
        <taxon>Fungi</taxon>
        <taxon>Dikarya</taxon>
        <taxon>Ascomycota</taxon>
        <taxon>Pezizomycotina</taxon>
        <taxon>Sordariomycetes</taxon>
        <taxon>Xylariomycetidae</taxon>
        <taxon>Amphisphaeriales</taxon>
        <taxon>Pseudomassariaceae</taxon>
        <taxon>Pseudomassariella</taxon>
    </lineage>
</organism>
<dbReference type="SUPFAM" id="SSF81321">
    <property type="entry name" value="Family A G protein-coupled receptor-like"/>
    <property type="match status" value="1"/>
</dbReference>
<dbReference type="GeneID" id="63773903"/>
<accession>A0A1Y2DM77</accession>
<evidence type="ECO:0000256" key="4">
    <source>
        <dbReference type="ARBA" id="ARBA00023136"/>
    </source>
</evidence>
<dbReference type="InterPro" id="IPR000276">
    <property type="entry name" value="GPCR_Rhodpsn"/>
</dbReference>
<dbReference type="RefSeq" id="XP_040712688.1">
    <property type="nucleotide sequence ID" value="XM_040857691.1"/>
</dbReference>
<dbReference type="CDD" id="cd00637">
    <property type="entry name" value="7tm_classA_rhodopsin-like"/>
    <property type="match status" value="1"/>
</dbReference>
<name>A0A1Y2DM77_9PEZI</name>
<evidence type="ECO:0000256" key="1">
    <source>
        <dbReference type="ARBA" id="ARBA00004141"/>
    </source>
</evidence>
<dbReference type="GO" id="GO:0007189">
    <property type="term" value="P:adenylate cyclase-activating G protein-coupled receptor signaling pathway"/>
    <property type="evidence" value="ECO:0007669"/>
    <property type="project" value="TreeGrafter"/>
</dbReference>
<feature type="transmembrane region" description="Helical" evidence="6">
    <location>
        <begin position="145"/>
        <end position="164"/>
    </location>
</feature>
<evidence type="ECO:0000256" key="5">
    <source>
        <dbReference type="SAM" id="MobiDB-lite"/>
    </source>
</evidence>
<feature type="region of interest" description="Disordered" evidence="5">
    <location>
        <begin position="444"/>
        <end position="468"/>
    </location>
</feature>
<dbReference type="AlphaFoldDB" id="A0A1Y2DM77"/>
<feature type="transmembrane region" description="Helical" evidence="6">
    <location>
        <begin position="171"/>
        <end position="194"/>
    </location>
</feature>
<comment type="caution">
    <text evidence="7">The sequence shown here is derived from an EMBL/GenBank/DDBJ whole genome shotgun (WGS) entry which is preliminary data.</text>
</comment>
<feature type="transmembrane region" description="Helical" evidence="6">
    <location>
        <begin position="312"/>
        <end position="336"/>
    </location>
</feature>
<dbReference type="STRING" id="1141098.A0A1Y2DM77"/>
<keyword evidence="3 6" id="KW-1133">Transmembrane helix</keyword>
<dbReference type="GO" id="GO:0005886">
    <property type="term" value="C:plasma membrane"/>
    <property type="evidence" value="ECO:0007669"/>
    <property type="project" value="TreeGrafter"/>
</dbReference>
<keyword evidence="2 6" id="KW-0812">Transmembrane</keyword>
<dbReference type="PANTHER" id="PTHR23112:SF37">
    <property type="entry name" value="G PROTEIN-COUPLED RECEPTOR GPR1"/>
    <property type="match status" value="1"/>
</dbReference>
<proteinExistence type="predicted"/>
<evidence type="ECO:0000256" key="6">
    <source>
        <dbReference type="SAM" id="Phobius"/>
    </source>
</evidence>
<evidence type="ECO:0000256" key="2">
    <source>
        <dbReference type="ARBA" id="ARBA00022692"/>
    </source>
</evidence>
<dbReference type="Pfam" id="PF00001">
    <property type="entry name" value="7tm_1"/>
    <property type="match status" value="1"/>
</dbReference>
<feature type="transmembrane region" description="Helical" evidence="6">
    <location>
        <begin position="118"/>
        <end position="139"/>
    </location>
</feature>
<keyword evidence="8" id="KW-1185">Reference proteome</keyword>
<feature type="transmembrane region" description="Helical" evidence="6">
    <location>
        <begin position="227"/>
        <end position="249"/>
    </location>
</feature>
<comment type="subcellular location">
    <subcellularLocation>
        <location evidence="1">Membrane</location>
        <topology evidence="1">Multi-pass membrane protein</topology>
    </subcellularLocation>
</comment>
<dbReference type="GO" id="GO:0004930">
    <property type="term" value="F:G protein-coupled receptor activity"/>
    <property type="evidence" value="ECO:0007669"/>
    <property type="project" value="InterPro"/>
</dbReference>
<keyword evidence="4 6" id="KW-0472">Membrane</keyword>
<dbReference type="Proteomes" id="UP000193689">
    <property type="component" value="Unassembled WGS sequence"/>
</dbReference>
<evidence type="ECO:0000313" key="8">
    <source>
        <dbReference type="Proteomes" id="UP000193689"/>
    </source>
</evidence>
<gene>
    <name evidence="7" type="ORF">BCR38DRAFT_398472</name>
</gene>
<reference evidence="7 8" key="1">
    <citation type="submission" date="2016-07" db="EMBL/GenBank/DDBJ databases">
        <title>Pervasive Adenine N6-methylation of Active Genes in Fungi.</title>
        <authorList>
            <consortium name="DOE Joint Genome Institute"/>
            <person name="Mondo S.J."/>
            <person name="Dannebaum R.O."/>
            <person name="Kuo R.C."/>
            <person name="Labutti K."/>
            <person name="Haridas S."/>
            <person name="Kuo A."/>
            <person name="Salamov A."/>
            <person name="Ahrendt S.R."/>
            <person name="Lipzen A."/>
            <person name="Sullivan W."/>
            <person name="Andreopoulos W.B."/>
            <person name="Clum A."/>
            <person name="Lindquist E."/>
            <person name="Daum C."/>
            <person name="Ramamoorthy G.K."/>
            <person name="Gryganskyi A."/>
            <person name="Culley D."/>
            <person name="Magnuson J.K."/>
            <person name="James T.Y."/>
            <person name="O'Malley M.A."/>
            <person name="Stajich J.E."/>
            <person name="Spatafora J.W."/>
            <person name="Visel A."/>
            <person name="Grigoriev I.V."/>
        </authorList>
    </citation>
    <scope>NUCLEOTIDE SEQUENCE [LARGE SCALE GENOMIC DNA]</scope>
    <source>
        <strain evidence="7 8">CBS 129021</strain>
    </source>
</reference>
<dbReference type="PANTHER" id="PTHR23112">
    <property type="entry name" value="G PROTEIN-COUPLED RECEPTOR 157-RELATED"/>
    <property type="match status" value="1"/>
</dbReference>
<feature type="transmembrane region" description="Helical" evidence="6">
    <location>
        <begin position="22"/>
        <end position="45"/>
    </location>
</feature>
<protein>
    <submittedName>
        <fullName evidence="7">Uncharacterized protein</fullName>
    </submittedName>
</protein>
<dbReference type="OrthoDB" id="100006at2759"/>
<evidence type="ECO:0000256" key="3">
    <source>
        <dbReference type="ARBA" id="ARBA00022989"/>
    </source>
</evidence>
<sequence>MELEESVPHGTLSPLPQAYRHGLIAVALASFLSFVSTALLFLFLTHKLLLPCPRRTRCPTEHNFTTAEIPIQLAHGEPTEEHSQETAPPQTSRNPFPMLIYNLLVADMQDALAYVLNLHWLISDGIFISSPVCWAQGWLLSNGKLAASLFLSVISANTFLTVVHGYKPTRWATYTCILCIWISVFTASSVGIIVTENGASGGGWYTRANTWCWINSDYEPSRLWTHYFWILTSIGVTMLLYVWTLFTLWRQKRSSRFLPLRNSAPTSVGKRNASGHHPAFLAYPCLYIICTAPIAVLRVANMAGVKPNTTTYCFVGTLVACNGFFNSILWTATILFSAPQDIRDAGLSEFAFVRTPARPFGNTIWIHGPASKYSASAIENGRENGPRWWWWNLGGQTGWGNKRSLRQVNRWPRGVSQDALWGSIFDENCIHIDVSTKVIVEQIEDPKTSSEESSGGKQRERAVGSLQF</sequence>